<dbReference type="Gene3D" id="3.10.490.10">
    <property type="entry name" value="Gamma-glutamyl cyclotransferase-like"/>
    <property type="match status" value="1"/>
</dbReference>
<sequence length="599" mass="61542">MSEFPLTVAQYREAYASGALTPMEAVREVYRRIAALADPAVFLTLRPEAEVAAEARDLPAGPLHGIPVAVKDNIDVAGLPTTCACPDYARPAAQDAGVVTRLRQAGALIIGKTNLDQFATGLVGMRSPYGVPRNTLDPALVPGGSSSGSAVAVAAGLVPLALGTDTAGSGRVPAGLNNIVGLKPTLGALSTRGVVPACRTLDCVSIFALTAADAFEGLSALAGFDAADPFSRVVPVGRPGPLPRRIGVPDAQSRRFAGDAMSEAAFDAGLGDLEALGATLVPVDLTPFLAAAALLYDGPWVAERWEAIRDVIAATPEALHPVTRAITERATAFSAADAFAGRYRLAELRRATEPVWQGIDALCVPTFPRPQTVAALEADPIGPNAELGTYTNFVNLLDLCALAIPSRPRADGWPAGLTLIAPAGRDAALISLGDALHRAGGCSMGSTGVAPPQASVPDTPRAADDEIELAVVGAHLSGLPLNGELTALGGRLLRAVATTPDYRLFALPGAGPRRPGLIRVTDGAGTAIATEVWALTPEAFGRFVAAIPAPLGIGTLRLSDGTTPKGFLCEPQGVRDAEDVSAHGGWRAYLAAGQARARI</sequence>
<dbReference type="NCBIfam" id="TIGR02713">
    <property type="entry name" value="allophanate_hyd"/>
    <property type="match status" value="1"/>
</dbReference>
<dbReference type="InterPro" id="IPR000120">
    <property type="entry name" value="Amidase"/>
</dbReference>
<reference evidence="3" key="1">
    <citation type="submission" date="2020-11" db="EMBL/GenBank/DDBJ databases">
        <title>Complete genome sequence of a novel pathogenic Methylobacterium strain isolated from rice in Vietnam.</title>
        <authorList>
            <person name="Lai K."/>
            <person name="Okazaki S."/>
            <person name="Higashi K."/>
            <person name="Mori H."/>
            <person name="Toyoda A."/>
            <person name="Kurokawa K."/>
        </authorList>
    </citation>
    <scope>NUCLEOTIDE SEQUENCE</scope>
    <source>
        <strain evidence="3">VL1</strain>
    </source>
</reference>
<dbReference type="Gene3D" id="3.90.1300.10">
    <property type="entry name" value="Amidase signature (AS) domain"/>
    <property type="match status" value="1"/>
</dbReference>
<gene>
    <name evidence="3" type="ORF">mvi_23600</name>
</gene>
<dbReference type="RefSeq" id="WP_207182954.1">
    <property type="nucleotide sequence ID" value="NZ_AP024145.1"/>
</dbReference>
<feature type="domain" description="Allophanate hydrolase C-terminal" evidence="2">
    <location>
        <begin position="467"/>
        <end position="591"/>
    </location>
</feature>
<dbReference type="KEGG" id="mind:mvi_23600"/>
<dbReference type="Pfam" id="PF01425">
    <property type="entry name" value="Amidase"/>
    <property type="match status" value="1"/>
</dbReference>
<proteinExistence type="predicted"/>
<dbReference type="Gene3D" id="1.20.58.1700">
    <property type="match status" value="1"/>
</dbReference>
<dbReference type="InterPro" id="IPR023631">
    <property type="entry name" value="Amidase_dom"/>
</dbReference>
<dbReference type="InterPro" id="IPR036928">
    <property type="entry name" value="AS_sf"/>
</dbReference>
<dbReference type="SUPFAM" id="SSF75304">
    <property type="entry name" value="Amidase signature (AS) enzymes"/>
    <property type="match status" value="1"/>
</dbReference>
<accession>A0A8H8WT78</accession>
<protein>
    <submittedName>
        <fullName evidence="3">Allophanate hydrolase</fullName>
    </submittedName>
</protein>
<name>A0A8H8WT78_9HYPH</name>
<dbReference type="NCBIfam" id="NF006043">
    <property type="entry name" value="PRK08186.1"/>
    <property type="match status" value="1"/>
</dbReference>
<dbReference type="Proteomes" id="UP000663508">
    <property type="component" value="Chromosome"/>
</dbReference>
<dbReference type="EMBL" id="AP024145">
    <property type="protein sequence ID" value="BCM83899.1"/>
    <property type="molecule type" value="Genomic_DNA"/>
</dbReference>
<dbReference type="InterPro" id="IPR014085">
    <property type="entry name" value="Allophanate_hydrolase"/>
</dbReference>
<organism evidence="3 4">
    <name type="scientific">Methylobacterium indicum</name>
    <dbReference type="NCBI Taxonomy" id="1775910"/>
    <lineage>
        <taxon>Bacteria</taxon>
        <taxon>Pseudomonadati</taxon>
        <taxon>Pseudomonadota</taxon>
        <taxon>Alphaproteobacteria</taxon>
        <taxon>Hyphomicrobiales</taxon>
        <taxon>Methylobacteriaceae</taxon>
        <taxon>Methylobacterium</taxon>
    </lineage>
</organism>
<dbReference type="InterPro" id="IPR053844">
    <property type="entry name" value="AH_C"/>
</dbReference>
<dbReference type="PANTHER" id="PTHR11895:SF169">
    <property type="entry name" value="GLUTAMYL-TRNA(GLN) AMIDOTRANSFERASE"/>
    <property type="match status" value="1"/>
</dbReference>
<dbReference type="AlphaFoldDB" id="A0A8H8WT78"/>
<keyword evidence="3" id="KW-0378">Hydrolase</keyword>
<evidence type="ECO:0000313" key="3">
    <source>
        <dbReference type="EMBL" id="BCM83899.1"/>
    </source>
</evidence>
<feature type="domain" description="Amidase" evidence="1">
    <location>
        <begin position="24"/>
        <end position="429"/>
    </location>
</feature>
<evidence type="ECO:0000259" key="1">
    <source>
        <dbReference type="Pfam" id="PF01425"/>
    </source>
</evidence>
<dbReference type="PANTHER" id="PTHR11895">
    <property type="entry name" value="TRANSAMIDASE"/>
    <property type="match status" value="1"/>
</dbReference>
<dbReference type="GO" id="GO:0016787">
    <property type="term" value="F:hydrolase activity"/>
    <property type="evidence" value="ECO:0007669"/>
    <property type="project" value="UniProtKB-KW"/>
</dbReference>
<dbReference type="Pfam" id="PF21986">
    <property type="entry name" value="AH_C"/>
    <property type="match status" value="1"/>
</dbReference>
<evidence type="ECO:0000313" key="4">
    <source>
        <dbReference type="Proteomes" id="UP000663508"/>
    </source>
</evidence>
<evidence type="ECO:0000259" key="2">
    <source>
        <dbReference type="Pfam" id="PF21986"/>
    </source>
</evidence>